<proteinExistence type="predicted"/>
<dbReference type="PROSITE" id="PS50883">
    <property type="entry name" value="EAL"/>
    <property type="match status" value="1"/>
</dbReference>
<dbReference type="SMART" id="SM00448">
    <property type="entry name" value="REC"/>
    <property type="match status" value="1"/>
</dbReference>
<dbReference type="CDD" id="cd01948">
    <property type="entry name" value="EAL"/>
    <property type="match status" value="1"/>
</dbReference>
<dbReference type="Gene3D" id="3.20.20.450">
    <property type="entry name" value="EAL domain"/>
    <property type="match status" value="1"/>
</dbReference>
<sequence>MNLKSYRVLVVEDQPFQREYLLNLLRERGVQCPMGAGDGAEALLCLKRERFDLVLSDLMMPGMDGIQMIQQLPYLKHRPKLALMSSSSQRMLLSASRVAQSLGLSVIDLLPKPTLPKAIGQLLEQLEKCLRQDLEPEADDLPHGRTALLDALHNEQLVTWFQAKKSLHTGRMVGAEALIRWNHPQRGLLLPGCFMSDIDASGLHEALLWRVLEQTLQAQASWRRAGYEIPVSVNLPPHLLDSQDLPDRLCEFVGSRGASAGSLCFELTESSVATLSSNYYAGACRLRMKGFGLAQDDFGQGYSSFFNLVTTPFTELKIDRSLIHGCVEDNGLNAAVTSCIELGHRLNLDVVAEGVETCEELNLLRRLGCDRAQGFLISEAVPAHVFEQQLREDGPSPLA</sequence>
<dbReference type="InterPro" id="IPR050706">
    <property type="entry name" value="Cyclic-di-GMP_PDE-like"/>
</dbReference>
<dbReference type="CDD" id="cd00156">
    <property type="entry name" value="REC"/>
    <property type="match status" value="1"/>
</dbReference>
<feature type="modified residue" description="4-aspartylphosphate" evidence="1">
    <location>
        <position position="57"/>
    </location>
</feature>
<dbReference type="InterPro" id="IPR011006">
    <property type="entry name" value="CheY-like_superfamily"/>
</dbReference>
<dbReference type="AlphaFoldDB" id="A6V5P1"/>
<evidence type="ECO:0000256" key="1">
    <source>
        <dbReference type="PROSITE-ProRule" id="PRU00169"/>
    </source>
</evidence>
<reference evidence="4 5" key="1">
    <citation type="submission" date="2007-06" db="EMBL/GenBank/DDBJ databases">
        <authorList>
            <person name="Dodson R.J."/>
            <person name="Harkins D."/>
            <person name="Paulsen I.T."/>
        </authorList>
    </citation>
    <scope>NUCLEOTIDE SEQUENCE [LARGE SCALE GENOMIC DNA]</scope>
    <source>
        <strain evidence="4 5">PA7</strain>
    </source>
</reference>
<name>A6V5P1_PSEP7</name>
<dbReference type="HOGENOM" id="CLU_000445_70_2_6"/>
<evidence type="ECO:0000313" key="4">
    <source>
        <dbReference type="EMBL" id="ABR84109.1"/>
    </source>
</evidence>
<dbReference type="Pfam" id="PF00563">
    <property type="entry name" value="EAL"/>
    <property type="match status" value="1"/>
</dbReference>
<dbReference type="InterPro" id="IPR035919">
    <property type="entry name" value="EAL_sf"/>
</dbReference>
<dbReference type="PROSITE" id="PS50110">
    <property type="entry name" value="RESPONSE_REGULATORY"/>
    <property type="match status" value="1"/>
</dbReference>
<reference evidence="4 5" key="2">
    <citation type="journal article" date="2010" name="PLoS ONE">
        <title>Complete genome sequence of the multiresistant taxonomic outlier Pseudomonas aeruginosa PA7.</title>
        <authorList>
            <person name="Roy P.H."/>
            <person name="Tetu S.G."/>
            <person name="Larouche A."/>
            <person name="Elbourne L."/>
            <person name="Tremblay S."/>
            <person name="Ren Q."/>
            <person name="Dodson R."/>
            <person name="Harkins D."/>
            <person name="Shay R."/>
            <person name="Watkins K."/>
            <person name="Mahamoud Y."/>
            <person name="Paulsen I.T."/>
        </authorList>
    </citation>
    <scope>NUCLEOTIDE SEQUENCE [LARGE SCALE GENOMIC DNA]</scope>
    <source>
        <strain evidence="4 5">PA7</strain>
    </source>
</reference>
<dbReference type="InterPro" id="IPR001633">
    <property type="entry name" value="EAL_dom"/>
</dbReference>
<dbReference type="Proteomes" id="UP000001582">
    <property type="component" value="Chromosome"/>
</dbReference>
<keyword evidence="1" id="KW-0597">Phosphoprotein</keyword>
<organism evidence="4 5">
    <name type="scientific">Pseudomonas paraeruginosa (strain DSM 24068 / PA7)</name>
    <name type="common">Pseudomonas aeruginosa (strain PA7)</name>
    <dbReference type="NCBI Taxonomy" id="381754"/>
    <lineage>
        <taxon>Bacteria</taxon>
        <taxon>Pseudomonadati</taxon>
        <taxon>Pseudomonadota</taxon>
        <taxon>Gammaproteobacteria</taxon>
        <taxon>Pseudomonadales</taxon>
        <taxon>Pseudomonadaceae</taxon>
        <taxon>Pseudomonas</taxon>
        <taxon>Pseudomonas paraeruginosa</taxon>
    </lineage>
</organism>
<dbReference type="Pfam" id="PF00072">
    <property type="entry name" value="Response_reg"/>
    <property type="match status" value="1"/>
</dbReference>
<dbReference type="PANTHER" id="PTHR33121:SF79">
    <property type="entry name" value="CYCLIC DI-GMP PHOSPHODIESTERASE PDED-RELATED"/>
    <property type="match status" value="1"/>
</dbReference>
<dbReference type="InterPro" id="IPR001789">
    <property type="entry name" value="Sig_transdc_resp-reg_receiver"/>
</dbReference>
<dbReference type="KEGG" id="pap:PSPA7_3016"/>
<dbReference type="PANTHER" id="PTHR33121">
    <property type="entry name" value="CYCLIC DI-GMP PHOSPHODIESTERASE PDEF"/>
    <property type="match status" value="1"/>
</dbReference>
<dbReference type="SMART" id="SM00052">
    <property type="entry name" value="EAL"/>
    <property type="match status" value="1"/>
</dbReference>
<protein>
    <submittedName>
        <fullName evidence="4">Two component response regulator/diguanylate phosphodiesterase</fullName>
    </submittedName>
</protein>
<feature type="domain" description="Response regulatory" evidence="2">
    <location>
        <begin position="7"/>
        <end position="127"/>
    </location>
</feature>
<accession>A6V5P1</accession>
<dbReference type="SUPFAM" id="SSF52172">
    <property type="entry name" value="CheY-like"/>
    <property type="match status" value="1"/>
</dbReference>
<feature type="domain" description="EAL" evidence="3">
    <location>
        <begin position="141"/>
        <end position="394"/>
    </location>
</feature>
<gene>
    <name evidence="4" type="ordered locus">PSPA7_3016</name>
</gene>
<dbReference type="SUPFAM" id="SSF141868">
    <property type="entry name" value="EAL domain-like"/>
    <property type="match status" value="1"/>
</dbReference>
<dbReference type="EMBL" id="CP000744">
    <property type="protein sequence ID" value="ABR84109.1"/>
    <property type="molecule type" value="Genomic_DNA"/>
</dbReference>
<dbReference type="GO" id="GO:0071111">
    <property type="term" value="F:cyclic-guanylate-specific phosphodiesterase activity"/>
    <property type="evidence" value="ECO:0007669"/>
    <property type="project" value="InterPro"/>
</dbReference>
<evidence type="ECO:0000259" key="2">
    <source>
        <dbReference type="PROSITE" id="PS50110"/>
    </source>
</evidence>
<dbReference type="RefSeq" id="WP_012075787.1">
    <property type="nucleotide sequence ID" value="NC_009656.1"/>
</dbReference>
<evidence type="ECO:0000259" key="3">
    <source>
        <dbReference type="PROSITE" id="PS50883"/>
    </source>
</evidence>
<evidence type="ECO:0000313" key="5">
    <source>
        <dbReference type="Proteomes" id="UP000001582"/>
    </source>
</evidence>
<dbReference type="Gene3D" id="3.40.50.2300">
    <property type="match status" value="1"/>
</dbReference>
<dbReference type="GO" id="GO:0000160">
    <property type="term" value="P:phosphorelay signal transduction system"/>
    <property type="evidence" value="ECO:0007669"/>
    <property type="project" value="InterPro"/>
</dbReference>